<sequence length="281" mass="33820">MKFAYLIMAHDNFRQLMILLKLLDSVNNDIYLHIDKKTRYINIDMLKNCVLEAKIHVYMEYDVKWAGISQTKCQMFLLEQAIQKYHDYYHLLSGHDLPLHCNDTIEKFFYNNAGKEFIHFESFDYCLKDNCRYYNLGNGLLSKVFICIQKAFRVNRKLYCGANWFSITHRLGCDLVKHKIDILRKVRFTISSDEYILQTFYRTMTNNNYVLYNTNVNDYSSVTRMIDWDRGSPYVWQVDDFYQLIDSGRMFARKFDERIDNEIIEKVVRYIDLEKRTVKKS</sequence>
<comment type="subcellular location">
    <subcellularLocation>
        <location evidence="2">Endoplasmic reticulum membrane</location>
        <topology evidence="2">Single-pass type II membrane protein</topology>
    </subcellularLocation>
    <subcellularLocation>
        <location evidence="1">Golgi apparatus membrane</location>
        <topology evidence="1">Single-pass type II membrane protein</topology>
    </subcellularLocation>
</comment>
<keyword evidence="7" id="KW-0256">Endoplasmic reticulum</keyword>
<evidence type="ECO:0000256" key="1">
    <source>
        <dbReference type="ARBA" id="ARBA00004323"/>
    </source>
</evidence>
<dbReference type="GO" id="GO:0015012">
    <property type="term" value="P:heparan sulfate proteoglycan biosynthetic process"/>
    <property type="evidence" value="ECO:0007669"/>
    <property type="project" value="TreeGrafter"/>
</dbReference>
<evidence type="ECO:0000256" key="12">
    <source>
        <dbReference type="ARBA" id="ARBA00023157"/>
    </source>
</evidence>
<keyword evidence="11" id="KW-0472">Membrane</keyword>
<evidence type="ECO:0000256" key="9">
    <source>
        <dbReference type="ARBA" id="ARBA00022989"/>
    </source>
</evidence>
<dbReference type="InterPro" id="IPR043538">
    <property type="entry name" value="XYLT"/>
</dbReference>
<evidence type="ECO:0000256" key="5">
    <source>
        <dbReference type="ARBA" id="ARBA00022692"/>
    </source>
</evidence>
<keyword evidence="13" id="KW-0325">Glycoprotein</keyword>
<evidence type="ECO:0000256" key="10">
    <source>
        <dbReference type="ARBA" id="ARBA00023034"/>
    </source>
</evidence>
<comment type="caution">
    <text evidence="15">The sequence shown here is derived from an EMBL/GenBank/DDBJ whole genome shotgun (WGS) entry which is preliminary data.</text>
</comment>
<name>A0A5D6WTX8_9FIRM</name>
<evidence type="ECO:0000256" key="8">
    <source>
        <dbReference type="ARBA" id="ARBA00022968"/>
    </source>
</evidence>
<evidence type="ECO:0000256" key="6">
    <source>
        <dbReference type="ARBA" id="ARBA00022723"/>
    </source>
</evidence>
<keyword evidence="4 15" id="KW-0808">Transferase</keyword>
<dbReference type="Proteomes" id="UP000322783">
    <property type="component" value="Unassembled WGS sequence"/>
</dbReference>
<protein>
    <recommendedName>
        <fullName evidence="14">Peptide O-xylosyltransferase</fullName>
    </recommendedName>
</protein>
<gene>
    <name evidence="15" type="ORF">FZ041_04360</name>
</gene>
<accession>A0A5D6WTX8</accession>
<keyword evidence="12" id="KW-1015">Disulfide bond</keyword>
<keyword evidence="10" id="KW-0333">Golgi apparatus</keyword>
<reference evidence="15 16" key="1">
    <citation type="submission" date="2019-08" db="EMBL/GenBank/DDBJ databases">
        <title>Selenomonas sp. mPRGC5 and Selenomonas sp. mPRGC8 isolated from ruminal fluid of dairy goat (Capra hircus).</title>
        <authorList>
            <person name="Poothong S."/>
            <person name="Nuengjamnong C."/>
            <person name="Tanasupawat S."/>
        </authorList>
    </citation>
    <scope>NUCLEOTIDE SEQUENCE [LARGE SCALE GENOMIC DNA]</scope>
    <source>
        <strain evidence="16">mPRGC8</strain>
    </source>
</reference>
<dbReference type="EMBL" id="VTOZ01000006">
    <property type="protein sequence ID" value="TYZ29824.1"/>
    <property type="molecule type" value="Genomic_DNA"/>
</dbReference>
<organism evidence="15 16">
    <name type="scientific">Selenomonas caprae</name>
    <dbReference type="NCBI Taxonomy" id="2606905"/>
    <lineage>
        <taxon>Bacteria</taxon>
        <taxon>Bacillati</taxon>
        <taxon>Bacillota</taxon>
        <taxon>Negativicutes</taxon>
        <taxon>Selenomonadales</taxon>
        <taxon>Selenomonadaceae</taxon>
        <taxon>Selenomonas</taxon>
    </lineage>
</organism>
<evidence type="ECO:0000256" key="4">
    <source>
        <dbReference type="ARBA" id="ARBA00022679"/>
    </source>
</evidence>
<dbReference type="PANTHER" id="PTHR46025">
    <property type="entry name" value="XYLOSYLTRANSFERASE OXT"/>
    <property type="match status" value="1"/>
</dbReference>
<keyword evidence="5" id="KW-0812">Transmembrane</keyword>
<dbReference type="GO" id="GO:0030158">
    <property type="term" value="F:protein xylosyltransferase activity"/>
    <property type="evidence" value="ECO:0007669"/>
    <property type="project" value="InterPro"/>
</dbReference>
<evidence type="ECO:0000256" key="13">
    <source>
        <dbReference type="ARBA" id="ARBA00023180"/>
    </source>
</evidence>
<proteinExistence type="predicted"/>
<keyword evidence="8" id="KW-0735">Signal-anchor</keyword>
<dbReference type="Pfam" id="PF02485">
    <property type="entry name" value="Branch"/>
    <property type="match status" value="1"/>
</dbReference>
<evidence type="ECO:0000256" key="3">
    <source>
        <dbReference type="ARBA" id="ARBA00022676"/>
    </source>
</evidence>
<dbReference type="GO" id="GO:0050650">
    <property type="term" value="P:chondroitin sulfate proteoglycan biosynthetic process"/>
    <property type="evidence" value="ECO:0007669"/>
    <property type="project" value="TreeGrafter"/>
</dbReference>
<keyword evidence="6" id="KW-0479">Metal-binding</keyword>
<dbReference type="PANTHER" id="PTHR46025:SF3">
    <property type="entry name" value="XYLOSYLTRANSFERASE OXT"/>
    <property type="match status" value="1"/>
</dbReference>
<keyword evidence="3 15" id="KW-0328">Glycosyltransferase</keyword>
<evidence type="ECO:0000313" key="15">
    <source>
        <dbReference type="EMBL" id="TYZ29824.1"/>
    </source>
</evidence>
<keyword evidence="16" id="KW-1185">Reference proteome</keyword>
<dbReference type="AlphaFoldDB" id="A0A5D6WTX8"/>
<evidence type="ECO:0000256" key="7">
    <source>
        <dbReference type="ARBA" id="ARBA00022824"/>
    </source>
</evidence>
<evidence type="ECO:0000256" key="14">
    <source>
        <dbReference type="ARBA" id="ARBA00042865"/>
    </source>
</evidence>
<evidence type="ECO:0000313" key="16">
    <source>
        <dbReference type="Proteomes" id="UP000322783"/>
    </source>
</evidence>
<dbReference type="InterPro" id="IPR003406">
    <property type="entry name" value="Glyco_trans_14"/>
</dbReference>
<dbReference type="GO" id="GO:0046872">
    <property type="term" value="F:metal ion binding"/>
    <property type="evidence" value="ECO:0007669"/>
    <property type="project" value="UniProtKB-KW"/>
</dbReference>
<evidence type="ECO:0000256" key="11">
    <source>
        <dbReference type="ARBA" id="ARBA00023136"/>
    </source>
</evidence>
<dbReference type="RefSeq" id="WP_149188659.1">
    <property type="nucleotide sequence ID" value="NZ_VTOZ01000006.1"/>
</dbReference>
<evidence type="ECO:0000256" key="2">
    <source>
        <dbReference type="ARBA" id="ARBA00004648"/>
    </source>
</evidence>
<keyword evidence="9" id="KW-1133">Transmembrane helix</keyword>
<dbReference type="GO" id="GO:0016020">
    <property type="term" value="C:membrane"/>
    <property type="evidence" value="ECO:0007669"/>
    <property type="project" value="InterPro"/>
</dbReference>